<evidence type="ECO:0000259" key="5">
    <source>
        <dbReference type="PROSITE" id="PS50931"/>
    </source>
</evidence>
<sequence>MYSAGIEAFLAIVQTQNLNKAAELLHLTQATVSYRLKTLEADMGAVLVERGKGIQRVTLTPFGESFVAIAERWDALKRDTEKLQASGPQLSLAVGGSNSLNTYVLPPLYRALMRHSPAIRLTFRTQHSVELWNALERREVDVAFVKMERSVPNISVEPFFLDESVLIRRAVPENDALRTIHPTELSTENEIYWNWGPSFQLWHDRWWDPLRSSHAVVDVAGLIFSLMEDDKQWSVVPKSVADSFVRSGQFTIQPLLDLPPARICYKLTHKYPKPSTVRGLECLEQYINLIFPQKSCPVCQNC</sequence>
<proteinExistence type="inferred from homology"/>
<evidence type="ECO:0000313" key="7">
    <source>
        <dbReference type="Proteomes" id="UP000295063"/>
    </source>
</evidence>
<gene>
    <name evidence="6" type="ORF">EV210_10591</name>
</gene>
<reference evidence="6 7" key="1">
    <citation type="submission" date="2019-03" db="EMBL/GenBank/DDBJ databases">
        <title>Genomic Encyclopedia of Type Strains, Phase IV (KMG-IV): sequencing the most valuable type-strain genomes for metagenomic binning, comparative biology and taxonomic classification.</title>
        <authorList>
            <person name="Goeker M."/>
        </authorList>
    </citation>
    <scope>NUCLEOTIDE SEQUENCE [LARGE SCALE GENOMIC DNA]</scope>
    <source>
        <strain evidence="6 7">DSM 15969</strain>
    </source>
</reference>
<evidence type="ECO:0000256" key="4">
    <source>
        <dbReference type="ARBA" id="ARBA00023163"/>
    </source>
</evidence>
<keyword evidence="4" id="KW-0804">Transcription</keyword>
<organism evidence="6 7">
    <name type="scientific">Anaerospora hongkongensis</name>
    <dbReference type="NCBI Taxonomy" id="244830"/>
    <lineage>
        <taxon>Bacteria</taxon>
        <taxon>Bacillati</taxon>
        <taxon>Bacillota</taxon>
        <taxon>Negativicutes</taxon>
        <taxon>Selenomonadales</taxon>
        <taxon>Sporomusaceae</taxon>
        <taxon>Anaerospora</taxon>
    </lineage>
</organism>
<dbReference type="GO" id="GO:0003700">
    <property type="term" value="F:DNA-binding transcription factor activity"/>
    <property type="evidence" value="ECO:0007669"/>
    <property type="project" value="InterPro"/>
</dbReference>
<accession>A0A4R1Q6Q8</accession>
<dbReference type="OrthoDB" id="1684752at2"/>
<dbReference type="PANTHER" id="PTHR30126:SF40">
    <property type="entry name" value="HTH-TYPE TRANSCRIPTIONAL REGULATOR GLTR"/>
    <property type="match status" value="1"/>
</dbReference>
<keyword evidence="2" id="KW-0805">Transcription regulation</keyword>
<dbReference type="Pfam" id="PF00126">
    <property type="entry name" value="HTH_1"/>
    <property type="match status" value="1"/>
</dbReference>
<keyword evidence="3 6" id="KW-0238">DNA-binding</keyword>
<evidence type="ECO:0000256" key="1">
    <source>
        <dbReference type="ARBA" id="ARBA00009437"/>
    </source>
</evidence>
<dbReference type="PANTHER" id="PTHR30126">
    <property type="entry name" value="HTH-TYPE TRANSCRIPTIONAL REGULATOR"/>
    <property type="match status" value="1"/>
</dbReference>
<dbReference type="CDD" id="cd05466">
    <property type="entry name" value="PBP2_LTTR_substrate"/>
    <property type="match status" value="1"/>
</dbReference>
<feature type="domain" description="HTH lysR-type" evidence="5">
    <location>
        <begin position="1"/>
        <end position="60"/>
    </location>
</feature>
<dbReference type="Pfam" id="PF03466">
    <property type="entry name" value="LysR_substrate"/>
    <property type="match status" value="1"/>
</dbReference>
<evidence type="ECO:0000256" key="2">
    <source>
        <dbReference type="ARBA" id="ARBA00023015"/>
    </source>
</evidence>
<evidence type="ECO:0000256" key="3">
    <source>
        <dbReference type="ARBA" id="ARBA00023125"/>
    </source>
</evidence>
<dbReference type="Gene3D" id="3.40.190.10">
    <property type="entry name" value="Periplasmic binding protein-like II"/>
    <property type="match status" value="2"/>
</dbReference>
<dbReference type="PROSITE" id="PS50931">
    <property type="entry name" value="HTH_LYSR"/>
    <property type="match status" value="1"/>
</dbReference>
<dbReference type="Gene3D" id="1.10.10.10">
    <property type="entry name" value="Winged helix-like DNA-binding domain superfamily/Winged helix DNA-binding domain"/>
    <property type="match status" value="1"/>
</dbReference>
<dbReference type="InterPro" id="IPR036390">
    <property type="entry name" value="WH_DNA-bd_sf"/>
</dbReference>
<dbReference type="InterPro" id="IPR000847">
    <property type="entry name" value="LysR_HTH_N"/>
</dbReference>
<comment type="similarity">
    <text evidence="1">Belongs to the LysR transcriptional regulatory family.</text>
</comment>
<protein>
    <submittedName>
        <fullName evidence="6">DNA-binding transcriptional LysR family regulator</fullName>
    </submittedName>
</protein>
<dbReference type="GO" id="GO:0000976">
    <property type="term" value="F:transcription cis-regulatory region binding"/>
    <property type="evidence" value="ECO:0007669"/>
    <property type="project" value="TreeGrafter"/>
</dbReference>
<dbReference type="PRINTS" id="PR00039">
    <property type="entry name" value="HTHLYSR"/>
</dbReference>
<dbReference type="AlphaFoldDB" id="A0A4R1Q6Q8"/>
<name>A0A4R1Q6Q8_9FIRM</name>
<dbReference type="RefSeq" id="WP_132078545.1">
    <property type="nucleotide sequence ID" value="NZ_SLUI01000005.1"/>
</dbReference>
<dbReference type="InterPro" id="IPR036388">
    <property type="entry name" value="WH-like_DNA-bd_sf"/>
</dbReference>
<dbReference type="SUPFAM" id="SSF46785">
    <property type="entry name" value="Winged helix' DNA-binding domain"/>
    <property type="match status" value="1"/>
</dbReference>
<keyword evidence="7" id="KW-1185">Reference proteome</keyword>
<comment type="caution">
    <text evidence="6">The sequence shown here is derived from an EMBL/GenBank/DDBJ whole genome shotgun (WGS) entry which is preliminary data.</text>
</comment>
<dbReference type="EMBL" id="SLUI01000005">
    <property type="protein sequence ID" value="TCL37657.1"/>
    <property type="molecule type" value="Genomic_DNA"/>
</dbReference>
<dbReference type="Proteomes" id="UP000295063">
    <property type="component" value="Unassembled WGS sequence"/>
</dbReference>
<dbReference type="SUPFAM" id="SSF53850">
    <property type="entry name" value="Periplasmic binding protein-like II"/>
    <property type="match status" value="1"/>
</dbReference>
<evidence type="ECO:0000313" key="6">
    <source>
        <dbReference type="EMBL" id="TCL37657.1"/>
    </source>
</evidence>
<dbReference type="InterPro" id="IPR005119">
    <property type="entry name" value="LysR_subst-bd"/>
</dbReference>